<proteinExistence type="predicted"/>
<dbReference type="InterPro" id="IPR051267">
    <property type="entry name" value="STEAP_metalloreductase"/>
</dbReference>
<reference evidence="3" key="1">
    <citation type="submission" date="2022-10" db="EMBL/GenBank/DDBJ databases">
        <title>Genome sequence of Actinomyces israelii ATCC 10048.</title>
        <authorList>
            <person name="Watt R.M."/>
            <person name="Tong W.M."/>
        </authorList>
    </citation>
    <scope>NUCLEOTIDE SEQUENCE</scope>
    <source>
        <strain evidence="3">ATCC 10048</strain>
    </source>
</reference>
<dbReference type="InterPro" id="IPR028939">
    <property type="entry name" value="P5C_Rdtase_cat_N"/>
</dbReference>
<feature type="domain" description="Pyrroline-5-carboxylate reductase catalytic N-terminal" evidence="2">
    <location>
        <begin position="2"/>
        <end position="106"/>
    </location>
</feature>
<dbReference type="PANTHER" id="PTHR14239">
    <property type="entry name" value="DUDULIN-RELATED"/>
    <property type="match status" value="1"/>
</dbReference>
<evidence type="ECO:0000256" key="1">
    <source>
        <dbReference type="ARBA" id="ARBA00023002"/>
    </source>
</evidence>
<dbReference type="InterPro" id="IPR036291">
    <property type="entry name" value="NAD(P)-bd_dom_sf"/>
</dbReference>
<name>A0ABT4I973_9ACTO</name>
<dbReference type="EMBL" id="JAPTMY010000019">
    <property type="protein sequence ID" value="MCZ0858290.1"/>
    <property type="molecule type" value="Genomic_DNA"/>
</dbReference>
<protein>
    <submittedName>
        <fullName evidence="3">NAD(P)-binding domain-containing protein</fullName>
    </submittedName>
</protein>
<organism evidence="3 4">
    <name type="scientific">Actinomyces israelii</name>
    <dbReference type="NCBI Taxonomy" id="1659"/>
    <lineage>
        <taxon>Bacteria</taxon>
        <taxon>Bacillati</taxon>
        <taxon>Actinomycetota</taxon>
        <taxon>Actinomycetes</taxon>
        <taxon>Actinomycetales</taxon>
        <taxon>Actinomycetaceae</taxon>
        <taxon>Actinomyces</taxon>
    </lineage>
</organism>
<sequence>MRIAVIGTGMVGRVLAAKLAETGHEVTIGTRDVEATLARTEPDQMGAPPFSQWRGEHPDIGLATMPDAAAGAELVVNATAGRVSLEAFRSIGAERLDGKIVLDVAQPLDLSRGLPPTLTVVNTDSLAEQLQRELPGARVVKSLNTTYAEVMVDPARVPGHHNIFVAGDDEGAKRVVRGILGELGWPEDRVIDLGDITGARAAEMFARMYFTLVGVLGTFDINIAVLAGGRKEQ</sequence>
<evidence type="ECO:0000313" key="3">
    <source>
        <dbReference type="EMBL" id="MCZ0858290.1"/>
    </source>
</evidence>
<dbReference type="Pfam" id="PF03807">
    <property type="entry name" value="F420_oxidored"/>
    <property type="match status" value="1"/>
</dbReference>
<keyword evidence="4" id="KW-1185">Reference proteome</keyword>
<accession>A0ABT4I973</accession>
<evidence type="ECO:0000313" key="4">
    <source>
        <dbReference type="Proteomes" id="UP001072034"/>
    </source>
</evidence>
<evidence type="ECO:0000259" key="2">
    <source>
        <dbReference type="Pfam" id="PF03807"/>
    </source>
</evidence>
<gene>
    <name evidence="3" type="ORF">OHJ16_09580</name>
</gene>
<dbReference type="RefSeq" id="WP_268917702.1">
    <property type="nucleotide sequence ID" value="NZ_JAPTMY010000019.1"/>
</dbReference>
<dbReference type="Gene3D" id="3.40.50.720">
    <property type="entry name" value="NAD(P)-binding Rossmann-like Domain"/>
    <property type="match status" value="1"/>
</dbReference>
<dbReference type="Proteomes" id="UP001072034">
    <property type="component" value="Unassembled WGS sequence"/>
</dbReference>
<dbReference type="SUPFAM" id="SSF51735">
    <property type="entry name" value="NAD(P)-binding Rossmann-fold domains"/>
    <property type="match status" value="1"/>
</dbReference>
<keyword evidence="1" id="KW-0560">Oxidoreductase</keyword>
<comment type="caution">
    <text evidence="3">The sequence shown here is derived from an EMBL/GenBank/DDBJ whole genome shotgun (WGS) entry which is preliminary data.</text>
</comment>